<dbReference type="Gene3D" id="2.160.20.10">
    <property type="entry name" value="Single-stranded right-handed beta-helix, Pectin lyase-like"/>
    <property type="match status" value="1"/>
</dbReference>
<name>W1P1R8_AMBTC</name>
<dbReference type="Pfam" id="PF00295">
    <property type="entry name" value="Glyco_hydro_28"/>
    <property type="match status" value="1"/>
</dbReference>
<dbReference type="STRING" id="13333.W1P1R8"/>
<gene>
    <name evidence="10" type="ORF">AMTR_s00002p00270640</name>
</gene>
<dbReference type="InterPro" id="IPR006626">
    <property type="entry name" value="PbH1"/>
</dbReference>
<dbReference type="EMBL" id="KI394767">
    <property type="protein sequence ID" value="ERN01516.1"/>
    <property type="molecule type" value="Genomic_DNA"/>
</dbReference>
<dbReference type="OMA" id="ARNMTFD"/>
<keyword evidence="5 9" id="KW-0378">Hydrolase</keyword>
<evidence type="ECO:0000256" key="3">
    <source>
        <dbReference type="ARBA" id="ARBA00022512"/>
    </source>
</evidence>
<evidence type="ECO:0000313" key="11">
    <source>
        <dbReference type="Proteomes" id="UP000017836"/>
    </source>
</evidence>
<dbReference type="HOGENOM" id="CLU_016031_2_2_1"/>
<evidence type="ECO:0000256" key="1">
    <source>
        <dbReference type="ARBA" id="ARBA00004191"/>
    </source>
</evidence>
<reference evidence="11" key="1">
    <citation type="journal article" date="2013" name="Science">
        <title>The Amborella genome and the evolution of flowering plants.</title>
        <authorList>
            <consortium name="Amborella Genome Project"/>
        </authorList>
    </citation>
    <scope>NUCLEOTIDE SEQUENCE [LARGE SCALE GENOMIC DNA]</scope>
</reference>
<dbReference type="eggNOG" id="ENOG502QV2R">
    <property type="taxonomic scope" value="Eukaryota"/>
</dbReference>
<comment type="similarity">
    <text evidence="2 9">Belongs to the glycosyl hydrolase 28 family.</text>
</comment>
<evidence type="ECO:0000256" key="6">
    <source>
        <dbReference type="ARBA" id="ARBA00023295"/>
    </source>
</evidence>
<dbReference type="GO" id="GO:0005975">
    <property type="term" value="P:carbohydrate metabolic process"/>
    <property type="evidence" value="ECO:0007669"/>
    <property type="project" value="InterPro"/>
</dbReference>
<feature type="active site" evidence="8">
    <location>
        <position position="219"/>
    </location>
</feature>
<dbReference type="InterPro" id="IPR000743">
    <property type="entry name" value="Glyco_hydro_28"/>
</dbReference>
<keyword evidence="4" id="KW-0964">Secreted</keyword>
<dbReference type="GO" id="GO:0004650">
    <property type="term" value="F:polygalacturonase activity"/>
    <property type="evidence" value="ECO:0007669"/>
    <property type="project" value="InterPro"/>
</dbReference>
<evidence type="ECO:0000256" key="9">
    <source>
        <dbReference type="RuleBase" id="RU361169"/>
    </source>
</evidence>
<dbReference type="SUPFAM" id="SSF51126">
    <property type="entry name" value="Pectin lyase-like"/>
    <property type="match status" value="1"/>
</dbReference>
<dbReference type="Proteomes" id="UP000017836">
    <property type="component" value="Unassembled WGS sequence"/>
</dbReference>
<dbReference type="InterPro" id="IPR011050">
    <property type="entry name" value="Pectin_lyase_fold/virulence"/>
</dbReference>
<evidence type="ECO:0000256" key="5">
    <source>
        <dbReference type="ARBA" id="ARBA00022801"/>
    </source>
</evidence>
<protein>
    <submittedName>
        <fullName evidence="10">Uncharacterized protein</fullName>
    </submittedName>
</protein>
<dbReference type="PROSITE" id="PS00502">
    <property type="entry name" value="POLYGALACTURONASE"/>
    <property type="match status" value="1"/>
</dbReference>
<dbReference type="InterPro" id="IPR012334">
    <property type="entry name" value="Pectin_lyas_fold"/>
</dbReference>
<keyword evidence="11" id="KW-1185">Reference proteome</keyword>
<organism evidence="10 11">
    <name type="scientific">Amborella trichopoda</name>
    <dbReference type="NCBI Taxonomy" id="13333"/>
    <lineage>
        <taxon>Eukaryota</taxon>
        <taxon>Viridiplantae</taxon>
        <taxon>Streptophyta</taxon>
        <taxon>Embryophyta</taxon>
        <taxon>Tracheophyta</taxon>
        <taxon>Spermatophyta</taxon>
        <taxon>Magnoliopsida</taxon>
        <taxon>Amborellales</taxon>
        <taxon>Amborellaceae</taxon>
        <taxon>Amborella</taxon>
    </lineage>
</organism>
<dbReference type="AlphaFoldDB" id="W1P1R8"/>
<comment type="subcellular location">
    <subcellularLocation>
        <location evidence="1">Secreted</location>
        <location evidence="1">Cell wall</location>
    </subcellularLocation>
</comment>
<dbReference type="GO" id="GO:0071555">
    <property type="term" value="P:cell wall organization"/>
    <property type="evidence" value="ECO:0007669"/>
    <property type="project" value="UniProtKB-KW"/>
</dbReference>
<evidence type="ECO:0000256" key="7">
    <source>
        <dbReference type="ARBA" id="ARBA00023316"/>
    </source>
</evidence>
<dbReference type="FunFam" id="2.160.20.10:FF:000004">
    <property type="entry name" value="Pectin lyase-like superfamily protein"/>
    <property type="match status" value="1"/>
</dbReference>
<evidence type="ECO:0000313" key="10">
    <source>
        <dbReference type="EMBL" id="ERN01516.1"/>
    </source>
</evidence>
<dbReference type="PANTHER" id="PTHR31375">
    <property type="match status" value="1"/>
</dbReference>
<evidence type="ECO:0000256" key="8">
    <source>
        <dbReference type="PROSITE-ProRule" id="PRU10052"/>
    </source>
</evidence>
<keyword evidence="6 9" id="KW-0326">Glycosidase</keyword>
<proteinExistence type="inferred from homology"/>
<sequence>MFNVKDFGAKASPQNEDTQAFLDTWKAACSSGGEATFYVPEGTYYTGALSFIGPCKNLTRMTFTVKGTLKAFTDLGKFAKDGAWIMFGWVNDLTVNGGGVFDGQGTASWGKNKCGNQKYCNLLPTSLKFHASKNVVLQDVTSLNSKFFHIAVLQSTNFKVTGVTVTAPGDSPNTDGIHIERSVGVTISHTNIGTGDDCISIGEGNSHVSIDNVNCGPGHGISVGSLGKYPYEGDVDGVTVTSSTFTKTKNGIRIKSWQGSPKKTLARNMTFDNLVMNNVQNPIIIDQEYCPSKRCGAQTPSLVQIKDVTFKNIRGTASSENAVTLTCSSGYPCQNLVLEDINFNYDGSATWNYVKGHEIPAKAFCSSVKASYKGVQIPPPCQ</sequence>
<evidence type="ECO:0000256" key="4">
    <source>
        <dbReference type="ARBA" id="ARBA00022525"/>
    </source>
</evidence>
<evidence type="ECO:0000256" key="2">
    <source>
        <dbReference type="ARBA" id="ARBA00008834"/>
    </source>
</evidence>
<dbReference type="SMART" id="SM00710">
    <property type="entry name" value="PbH1"/>
    <property type="match status" value="5"/>
</dbReference>
<keyword evidence="7" id="KW-0961">Cell wall biogenesis/degradation</keyword>
<accession>W1P1R8</accession>
<dbReference type="Gramene" id="ERN01516">
    <property type="protein sequence ID" value="ERN01516"/>
    <property type="gene ID" value="AMTR_s00002p00270640"/>
</dbReference>
<keyword evidence="3" id="KW-0134">Cell wall</keyword>